<dbReference type="EMBL" id="CP002659">
    <property type="protein sequence ID" value="AEC02682.1"/>
    <property type="molecule type" value="Genomic_DNA"/>
</dbReference>
<dbReference type="OrthoDB" id="366890at2"/>
<dbReference type="Proteomes" id="UP000007939">
    <property type="component" value="Chromosome"/>
</dbReference>
<reference evidence="4" key="1">
    <citation type="submission" date="2011-04" db="EMBL/GenBank/DDBJ databases">
        <title>The complete genome of Spirochaeta coccoides DSM 17374.</title>
        <authorList>
            <person name="Lucas S."/>
            <person name="Copeland A."/>
            <person name="Lapidus A."/>
            <person name="Bruce D."/>
            <person name="Goodwin L."/>
            <person name="Pitluck S."/>
            <person name="Peters L."/>
            <person name="Kyrpides N."/>
            <person name="Mavromatis K."/>
            <person name="Pagani I."/>
            <person name="Ivanova N."/>
            <person name="Ovchinnikova G."/>
            <person name="Lu M."/>
            <person name="Detter J.C."/>
            <person name="Tapia R."/>
            <person name="Han C."/>
            <person name="Land M."/>
            <person name="Hauser L."/>
            <person name="Markowitz V."/>
            <person name="Cheng J.-F."/>
            <person name="Hugenholtz P."/>
            <person name="Woyke T."/>
            <person name="Wu D."/>
            <person name="Spring S."/>
            <person name="Schroeder M."/>
            <person name="Brambilla E."/>
            <person name="Klenk H.-P."/>
            <person name="Eisen J.A."/>
        </authorList>
    </citation>
    <scope>NUCLEOTIDE SEQUENCE [LARGE SCALE GENOMIC DNA]</scope>
    <source>
        <strain evidence="4">ATCC BAA-1237 / DSM 17374 / SPN1</strain>
    </source>
</reference>
<dbReference type="InterPro" id="IPR038636">
    <property type="entry name" value="Wzi_sf"/>
</dbReference>
<dbReference type="Gene3D" id="2.40.160.130">
    <property type="entry name" value="Capsule assembly protein Wzi"/>
    <property type="match status" value="1"/>
</dbReference>
<feature type="chain" id="PRO_5003308599" description="Capsule assembly protein Wzi" evidence="2">
    <location>
        <begin position="22"/>
        <end position="596"/>
    </location>
</feature>
<evidence type="ECO:0008006" key="5">
    <source>
        <dbReference type="Google" id="ProtNLM"/>
    </source>
</evidence>
<feature type="compositionally biased region" description="Polar residues" evidence="1">
    <location>
        <begin position="512"/>
        <end position="525"/>
    </location>
</feature>
<dbReference type="KEGG" id="scc:Spico_1479"/>
<evidence type="ECO:0000256" key="2">
    <source>
        <dbReference type="SAM" id="SignalP"/>
    </source>
</evidence>
<feature type="signal peptide" evidence="2">
    <location>
        <begin position="1"/>
        <end position="21"/>
    </location>
</feature>
<proteinExistence type="predicted"/>
<dbReference type="AlphaFoldDB" id="F4GIR4"/>
<protein>
    <recommendedName>
        <fullName evidence="5">Capsule assembly protein Wzi</fullName>
    </recommendedName>
</protein>
<reference evidence="3 4" key="2">
    <citation type="journal article" date="2012" name="Stand. Genomic Sci.">
        <title>Complete genome sequence of the termite hindgut bacterium Spirochaeta coccoides type strain (SPN1(T)), reclassification in the genus Sphaerochaeta as Sphaerochaeta coccoides comb. nov. and emendations of the family Spirochaetaceae and the genus Sphaerochaeta.</title>
        <authorList>
            <person name="Abt B."/>
            <person name="Han C."/>
            <person name="Scheuner C."/>
            <person name="Lu M."/>
            <person name="Lapidus A."/>
            <person name="Nolan M."/>
            <person name="Lucas S."/>
            <person name="Hammon N."/>
            <person name="Deshpande S."/>
            <person name="Cheng J.F."/>
            <person name="Tapia R."/>
            <person name="Goodwin L.A."/>
            <person name="Pitluck S."/>
            <person name="Liolios K."/>
            <person name="Pagani I."/>
            <person name="Ivanova N."/>
            <person name="Mavromatis K."/>
            <person name="Mikhailova N."/>
            <person name="Huntemann M."/>
            <person name="Pati A."/>
            <person name="Chen A."/>
            <person name="Palaniappan K."/>
            <person name="Land M."/>
            <person name="Hauser L."/>
            <person name="Brambilla E.M."/>
            <person name="Rohde M."/>
            <person name="Spring S."/>
            <person name="Gronow S."/>
            <person name="Goker M."/>
            <person name="Woyke T."/>
            <person name="Bristow J."/>
            <person name="Eisen J.A."/>
            <person name="Markowitz V."/>
            <person name="Hugenholtz P."/>
            <person name="Kyrpides N.C."/>
            <person name="Klenk H.P."/>
            <person name="Detter J.C."/>
        </authorList>
    </citation>
    <scope>NUCLEOTIDE SEQUENCE [LARGE SCALE GENOMIC DNA]</scope>
    <source>
        <strain evidence="4">ATCC BAA-1237 / DSM 17374 / SPN1</strain>
    </source>
</reference>
<gene>
    <name evidence="3" type="ordered locus">Spico_1479</name>
</gene>
<organism evidence="3 4">
    <name type="scientific">Parasphaerochaeta coccoides (strain ATCC BAA-1237 / DSM 17374 / SPN1)</name>
    <name type="common">Sphaerochaeta coccoides</name>
    <dbReference type="NCBI Taxonomy" id="760011"/>
    <lineage>
        <taxon>Bacteria</taxon>
        <taxon>Pseudomonadati</taxon>
        <taxon>Spirochaetota</taxon>
        <taxon>Spirochaetia</taxon>
        <taxon>Spirochaetales</taxon>
        <taxon>Sphaerochaetaceae</taxon>
        <taxon>Parasphaerochaeta</taxon>
    </lineage>
</organism>
<accession>F4GIR4</accession>
<sequence>MKKKITLVCACLLLAMQVVFSAGSGNQKIYPVDSEVYEAISHLYIAQGLALPSSAGPWSGDELSRMLEKINPARLEGTYKTIYDFAAGELGEKAKIVRFGLDAAVEAYAHTNTVDFVDEEDWVRGFDQRKPLLDLVLETNPQENIYGYSSLSVGNAPYTGYDDSARQITSIFFGQEKLTTNIFLLPPAAMFDTNNIPHRAFGSFGGNGWSVEIGRDKVSWGPGKTGNFVVGDHLKYHNQGRFTTYNKNFKYTFLTSFFPHPGRYYTLDKVSGGTMHVTPKSDQDGDVDGLNMFMAHRLEWRLFGDKVGFTLTEGMMYQSEKGTLDLRILNPAMLFHNYNIRSFSNSILSFEVDYTPIKNLNVYGQVVVDEFAINGENIPGKADKAFPNGLGFMVGAQGNIPLEIGMLYGGIEAVKTDPFLYLRYNTDTSATGPKTQQGLNFVVATRYYFEHYVYYSEDFLGYKYGGDAIVLNGNIGLKNFGTWGVEASLFHMIHGTHDKWTAWSKINNGTASDDSVSLDSTPTESHPTHNYKDDDANLRNAASYTTIIGLKGSYKILPNLTAYGQANYIHVKNPGNISTNAPVNDFQVTLGVSYSL</sequence>
<name>F4GIR4_PARC1</name>
<feature type="region of interest" description="Disordered" evidence="1">
    <location>
        <begin position="512"/>
        <end position="534"/>
    </location>
</feature>
<keyword evidence="2" id="KW-0732">Signal</keyword>
<dbReference type="eggNOG" id="ENOG50336N8">
    <property type="taxonomic scope" value="Bacteria"/>
</dbReference>
<dbReference type="RefSeq" id="WP_013740076.1">
    <property type="nucleotide sequence ID" value="NC_015436.1"/>
</dbReference>
<evidence type="ECO:0000313" key="3">
    <source>
        <dbReference type="EMBL" id="AEC02682.1"/>
    </source>
</evidence>
<evidence type="ECO:0000256" key="1">
    <source>
        <dbReference type="SAM" id="MobiDB-lite"/>
    </source>
</evidence>
<dbReference type="HOGENOM" id="CLU_032724_0_0_12"/>
<keyword evidence="4" id="KW-1185">Reference proteome</keyword>
<evidence type="ECO:0000313" key="4">
    <source>
        <dbReference type="Proteomes" id="UP000007939"/>
    </source>
</evidence>